<dbReference type="GO" id="GO:0006355">
    <property type="term" value="P:regulation of DNA-templated transcription"/>
    <property type="evidence" value="ECO:0007669"/>
    <property type="project" value="InterPro"/>
</dbReference>
<evidence type="ECO:0000313" key="3">
    <source>
        <dbReference type="Proteomes" id="UP000078431"/>
    </source>
</evidence>
<dbReference type="AlphaFoldDB" id="A0AA91EFQ9"/>
<dbReference type="InterPro" id="IPR013321">
    <property type="entry name" value="Arc_rbn_hlx_hlx"/>
</dbReference>
<dbReference type="Proteomes" id="UP000078431">
    <property type="component" value="Unassembled WGS sequence"/>
</dbReference>
<comment type="caution">
    <text evidence="2">The sequence shown here is derived from an EMBL/GenBank/DDBJ whole genome shotgun (WGS) entry which is preliminary data.</text>
</comment>
<feature type="domain" description="Arc-like DNA binding" evidence="1">
    <location>
        <begin position="11"/>
        <end position="49"/>
    </location>
</feature>
<organism evidence="2 3">
    <name type="scientific">Obesumbacterium proteus ATCC 12841</name>
    <dbReference type="NCBI Taxonomy" id="1354268"/>
    <lineage>
        <taxon>Bacteria</taxon>
        <taxon>Pseudomonadati</taxon>
        <taxon>Pseudomonadota</taxon>
        <taxon>Gammaproteobacteria</taxon>
        <taxon>Enterobacterales</taxon>
        <taxon>Hafniaceae</taxon>
        <taxon>Obesumbacterium</taxon>
    </lineage>
</organism>
<evidence type="ECO:0000259" key="1">
    <source>
        <dbReference type="Pfam" id="PF03869"/>
    </source>
</evidence>
<evidence type="ECO:0000313" key="2">
    <source>
        <dbReference type="EMBL" id="OAT57372.1"/>
    </source>
</evidence>
<dbReference type="GO" id="GO:0043565">
    <property type="term" value="F:sequence-specific DNA binding"/>
    <property type="evidence" value="ECO:0007669"/>
    <property type="project" value="UniProtKB-ARBA"/>
</dbReference>
<accession>A0AA91EFQ9</accession>
<proteinExistence type="predicted"/>
<gene>
    <name evidence="2" type="ORF">M993_03916</name>
</gene>
<dbReference type="InterPro" id="IPR005569">
    <property type="entry name" value="Arc_DNA-bd_dom"/>
</dbReference>
<keyword evidence="3" id="KW-1185">Reference proteome</keyword>
<name>A0AA91EFQ9_9GAMM</name>
<dbReference type="InterPro" id="IPR010985">
    <property type="entry name" value="Ribbon_hlx_hlx"/>
</dbReference>
<dbReference type="EMBL" id="LXEX01000058">
    <property type="protein sequence ID" value="OAT57372.1"/>
    <property type="molecule type" value="Genomic_DNA"/>
</dbReference>
<sequence length="82" mass="9349">MTDKENPAFVERFTVRMPDGLRDDIAERAKQNGRSMNSEIVQILQDAISGKDTIDKDQLDMEKIKMILDRVAEEVLGNKKPT</sequence>
<protein>
    <submittedName>
        <fullName evidence="2">Arc family DNA-binding protein</fullName>
    </submittedName>
</protein>
<dbReference type="Gene3D" id="1.10.1220.10">
    <property type="entry name" value="Met repressor-like"/>
    <property type="match status" value="1"/>
</dbReference>
<keyword evidence="2" id="KW-0238">DNA-binding</keyword>
<reference evidence="2 3" key="1">
    <citation type="submission" date="2016-04" db="EMBL/GenBank/DDBJ databases">
        <title>ATOL: Assembling a taxonomically balanced genome-scale reconstruction of the evolutionary history of the Enterobacteriaceae.</title>
        <authorList>
            <person name="Plunkett G.III."/>
            <person name="Neeno-Eckwall E.C."/>
            <person name="Glasner J.D."/>
            <person name="Perna N.T."/>
        </authorList>
    </citation>
    <scope>NUCLEOTIDE SEQUENCE [LARGE SCALE GENOMIC DNA]</scope>
    <source>
        <strain evidence="2 3">ATCC 12841</strain>
    </source>
</reference>
<dbReference type="SUPFAM" id="SSF47598">
    <property type="entry name" value="Ribbon-helix-helix"/>
    <property type="match status" value="1"/>
</dbReference>
<dbReference type="Pfam" id="PF03869">
    <property type="entry name" value="Arc"/>
    <property type="match status" value="1"/>
</dbReference>